<dbReference type="Proteomes" id="UP000192927">
    <property type="component" value="Unassembled WGS sequence"/>
</dbReference>
<dbReference type="Pfam" id="PF18596">
    <property type="entry name" value="Sld7_C"/>
    <property type="match status" value="1"/>
</dbReference>
<evidence type="ECO:0000256" key="1">
    <source>
        <dbReference type="SAM" id="MobiDB-lite"/>
    </source>
</evidence>
<dbReference type="InterPro" id="IPR041260">
    <property type="entry name" value="Sld7_C"/>
</dbReference>
<reference evidence="4" key="1">
    <citation type="submission" date="2017-03" db="EMBL/GenBank/DDBJ databases">
        <authorList>
            <person name="Sharma R."/>
            <person name="Thines M."/>
        </authorList>
    </citation>
    <scope>NUCLEOTIDE SEQUENCE [LARGE SCALE GENOMIC DNA]</scope>
</reference>
<feature type="domain" description="Sld7 C-terminal" evidence="2">
    <location>
        <begin position="605"/>
        <end position="701"/>
    </location>
</feature>
<feature type="region of interest" description="Disordered" evidence="1">
    <location>
        <begin position="717"/>
        <end position="750"/>
    </location>
</feature>
<keyword evidence="4" id="KW-1185">Reference proteome</keyword>
<feature type="compositionally biased region" description="Low complexity" evidence="1">
    <location>
        <begin position="553"/>
        <end position="571"/>
    </location>
</feature>
<name>A0A1W5CX95_9LECA</name>
<evidence type="ECO:0000313" key="4">
    <source>
        <dbReference type="Proteomes" id="UP000192927"/>
    </source>
</evidence>
<feature type="region of interest" description="Disordered" evidence="1">
    <location>
        <begin position="467"/>
        <end position="505"/>
    </location>
</feature>
<proteinExistence type="predicted"/>
<dbReference type="AlphaFoldDB" id="A0A1W5CX95"/>
<feature type="region of interest" description="Disordered" evidence="1">
    <location>
        <begin position="546"/>
        <end position="576"/>
    </location>
</feature>
<sequence length="775" mass="84299">MKGYQGDSIGLSRSLSTVHHVDKTRVELTKHVHGLNTATSIVTDTEKRVTAGELAHFFHVVVDLYCGAETHLHTTPHLYKAFVDAINGAFLTDAGILLEMQDPYVEHCMKRLGVLRSLLQSIFGRKEDGDQTVGEAKGLESGRGWRAQRHMQRLDFHHNVASHSASPGHNSPTNNISPASSFRTDSGYGTTSPGRSPDLPSLPATPHRQEFSPEAKRRRCNTTSPSPYHSPTDIRSRKSTLAASTESGVPSQQNLVNSDFLECPNIDCGATFADVGLECTHSTSQLWLSPSARLRFLSFVNPSGIPLHLAAGPSLGVWTTNEDTEQWFYNAIVRDGVADRGFTDGAGPTTPWWQRGGGQSDRGILFGVDSGIEPDGHAGPKITELLLYALTGPNQTSTIALPTPPASSSLSPDAGEHHATSENNVPQARIYALPMSSELLHRYDISQVPHSPPPESLKDGYGQFLPPLADEHHPTHGSARKRSRISSLFDDATQRQRKVRKKGGVSISEAMANLERPPSSHGPTLSTLKWGLEDDAARLLNEEPQEMQTQRVGLSRSASAASLGARPLSSRGAIADGKGSSLRRVASIATMDDMAPVPEGEISIEQQNKNALSRLVMAGMRIYGLQQRKKSSRSRAVSEVASSIAINPDPAQLQDSDDEYKLVYHQAFKGASFTFRKSVATKLISQETMRDVVDRLLALFCTDPFAMHEHNEGFGRDLGEGRGGFDSPSGKAGLRASDGTWSTPRVRRRHRDGCQHDVVEMRASPSRRVTVPAVT</sequence>
<feature type="region of interest" description="Disordered" evidence="1">
    <location>
        <begin position="161"/>
        <end position="252"/>
    </location>
</feature>
<feature type="region of interest" description="Disordered" evidence="1">
    <location>
        <begin position="400"/>
        <end position="426"/>
    </location>
</feature>
<evidence type="ECO:0000259" key="2">
    <source>
        <dbReference type="Pfam" id="PF18596"/>
    </source>
</evidence>
<feature type="compositionally biased region" description="Low complexity" evidence="1">
    <location>
        <begin position="400"/>
        <end position="412"/>
    </location>
</feature>
<evidence type="ECO:0000313" key="3">
    <source>
        <dbReference type="EMBL" id="SLM35355.1"/>
    </source>
</evidence>
<feature type="compositionally biased region" description="Polar residues" evidence="1">
    <location>
        <begin position="161"/>
        <end position="194"/>
    </location>
</feature>
<organism evidence="3 4">
    <name type="scientific">Lasallia pustulata</name>
    <dbReference type="NCBI Taxonomy" id="136370"/>
    <lineage>
        <taxon>Eukaryota</taxon>
        <taxon>Fungi</taxon>
        <taxon>Dikarya</taxon>
        <taxon>Ascomycota</taxon>
        <taxon>Pezizomycotina</taxon>
        <taxon>Lecanoromycetes</taxon>
        <taxon>OSLEUM clade</taxon>
        <taxon>Umbilicariomycetidae</taxon>
        <taxon>Umbilicariales</taxon>
        <taxon>Umbilicariaceae</taxon>
        <taxon>Lasallia</taxon>
    </lineage>
</organism>
<dbReference type="EMBL" id="FWEW01000675">
    <property type="protein sequence ID" value="SLM35355.1"/>
    <property type="molecule type" value="Genomic_DNA"/>
</dbReference>
<accession>A0A1W5CX95</accession>
<feature type="compositionally biased region" description="Polar residues" evidence="1">
    <location>
        <begin position="239"/>
        <end position="252"/>
    </location>
</feature>
<protein>
    <recommendedName>
        <fullName evidence="2">Sld7 C-terminal domain-containing protein</fullName>
    </recommendedName>
</protein>